<feature type="transmembrane region" description="Helical" evidence="10">
    <location>
        <begin position="165"/>
        <end position="186"/>
    </location>
</feature>
<proteinExistence type="inferred from homology"/>
<keyword evidence="5 10" id="KW-1133">Transmembrane helix</keyword>
<evidence type="ECO:0000256" key="9">
    <source>
        <dbReference type="ARBA" id="ARBA00023284"/>
    </source>
</evidence>
<feature type="transmembrane region" description="Helical" evidence="10">
    <location>
        <begin position="69"/>
        <end position="87"/>
    </location>
</feature>
<evidence type="ECO:0000256" key="2">
    <source>
        <dbReference type="ARBA" id="ARBA00006214"/>
    </source>
</evidence>
<dbReference type="Pfam" id="PF07884">
    <property type="entry name" value="VKOR"/>
    <property type="match status" value="1"/>
</dbReference>
<dbReference type="AlphaFoldDB" id="A0A931CT41"/>
<feature type="domain" description="Vitamin K epoxide reductase" evidence="11">
    <location>
        <begin position="5"/>
        <end position="146"/>
    </location>
</feature>
<evidence type="ECO:0000313" key="12">
    <source>
        <dbReference type="EMBL" id="MBG0740944.1"/>
    </source>
</evidence>
<dbReference type="InterPro" id="IPR041714">
    <property type="entry name" value="VKOR_Actinobacteria"/>
</dbReference>
<evidence type="ECO:0000256" key="5">
    <source>
        <dbReference type="ARBA" id="ARBA00022989"/>
    </source>
</evidence>
<dbReference type="GO" id="GO:0016491">
    <property type="term" value="F:oxidoreductase activity"/>
    <property type="evidence" value="ECO:0007669"/>
    <property type="project" value="UniProtKB-KW"/>
</dbReference>
<keyword evidence="13" id="KW-1185">Reference proteome</keyword>
<feature type="transmembrane region" description="Helical" evidence="10">
    <location>
        <begin position="94"/>
        <end position="114"/>
    </location>
</feature>
<dbReference type="Proteomes" id="UP000655366">
    <property type="component" value="Unassembled WGS sequence"/>
</dbReference>
<evidence type="ECO:0000256" key="8">
    <source>
        <dbReference type="ARBA" id="ARBA00023157"/>
    </source>
</evidence>
<dbReference type="GO" id="GO:0048038">
    <property type="term" value="F:quinone binding"/>
    <property type="evidence" value="ECO:0007669"/>
    <property type="project" value="UniProtKB-KW"/>
</dbReference>
<comment type="similarity">
    <text evidence="2">Belongs to the VKOR family.</text>
</comment>
<accession>A0A931CT41</accession>
<protein>
    <submittedName>
        <fullName evidence="12">Vitamin K epoxide reductase family protein</fullName>
    </submittedName>
</protein>
<keyword evidence="8" id="KW-1015">Disulfide bond</keyword>
<dbReference type="RefSeq" id="WP_196397919.1">
    <property type="nucleotide sequence ID" value="NZ_JADNYM010000023.1"/>
</dbReference>
<feature type="transmembrane region" description="Helical" evidence="10">
    <location>
        <begin position="120"/>
        <end position="144"/>
    </location>
</feature>
<comment type="subcellular location">
    <subcellularLocation>
        <location evidence="1">Membrane</location>
        <topology evidence="1">Multi-pass membrane protein</topology>
    </subcellularLocation>
</comment>
<evidence type="ECO:0000256" key="1">
    <source>
        <dbReference type="ARBA" id="ARBA00004141"/>
    </source>
</evidence>
<dbReference type="Gene3D" id="1.20.1440.130">
    <property type="entry name" value="VKOR domain"/>
    <property type="match status" value="1"/>
</dbReference>
<evidence type="ECO:0000256" key="4">
    <source>
        <dbReference type="ARBA" id="ARBA00022719"/>
    </source>
</evidence>
<keyword evidence="6" id="KW-0560">Oxidoreductase</keyword>
<evidence type="ECO:0000256" key="3">
    <source>
        <dbReference type="ARBA" id="ARBA00022692"/>
    </source>
</evidence>
<dbReference type="EMBL" id="JADNYM010000023">
    <property type="protein sequence ID" value="MBG0740944.1"/>
    <property type="molecule type" value="Genomic_DNA"/>
</dbReference>
<dbReference type="SMART" id="SM00756">
    <property type="entry name" value="VKc"/>
    <property type="match status" value="1"/>
</dbReference>
<evidence type="ECO:0000259" key="11">
    <source>
        <dbReference type="SMART" id="SM00756"/>
    </source>
</evidence>
<gene>
    <name evidence="12" type="ORF">IV500_16345</name>
</gene>
<evidence type="ECO:0000313" key="13">
    <source>
        <dbReference type="Proteomes" id="UP000655366"/>
    </source>
</evidence>
<evidence type="ECO:0000256" key="7">
    <source>
        <dbReference type="ARBA" id="ARBA00023136"/>
    </source>
</evidence>
<dbReference type="GO" id="GO:0016020">
    <property type="term" value="C:membrane"/>
    <property type="evidence" value="ECO:0007669"/>
    <property type="project" value="UniProtKB-SubCell"/>
</dbReference>
<organism evidence="12 13">
    <name type="scientific">Arthrobacter terrae</name>
    <dbReference type="NCBI Taxonomy" id="2935737"/>
    <lineage>
        <taxon>Bacteria</taxon>
        <taxon>Bacillati</taxon>
        <taxon>Actinomycetota</taxon>
        <taxon>Actinomycetes</taxon>
        <taxon>Micrococcales</taxon>
        <taxon>Micrococcaceae</taxon>
        <taxon>Arthrobacter</taxon>
    </lineage>
</organism>
<evidence type="ECO:0000256" key="6">
    <source>
        <dbReference type="ARBA" id="ARBA00023002"/>
    </source>
</evidence>
<dbReference type="InterPro" id="IPR012932">
    <property type="entry name" value="VKOR"/>
</dbReference>
<name>A0A931CT41_9MICC</name>
<dbReference type="CDD" id="cd12922">
    <property type="entry name" value="VKOR_5"/>
    <property type="match status" value="1"/>
</dbReference>
<evidence type="ECO:0000256" key="10">
    <source>
        <dbReference type="SAM" id="Phobius"/>
    </source>
</evidence>
<comment type="caution">
    <text evidence="12">The sequence shown here is derived from an EMBL/GenBank/DDBJ whole genome shotgun (WGS) entry which is preliminary data.</text>
</comment>
<dbReference type="InterPro" id="IPR038354">
    <property type="entry name" value="VKOR_sf"/>
</dbReference>
<keyword evidence="3 10" id="KW-0812">Transmembrane</keyword>
<keyword evidence="9" id="KW-0676">Redox-active center</keyword>
<sequence length="195" mass="21595">MLTRRKPFGWLLLVTGVVSWLASGVLVLDRLELYKDPNAITNCDVNPWISCGKVMATHQAELFGFPNPLIGVFAFAVIITTAMVLLAGAQLSRWYWVGLQVGVTLGMIMIAWLWSQALYAIGILCPYCMVVWAMMIVLFVWTTVRNLQHGIIPAPAPVTRFLADWAWVIVGLLYLGVAASIFFRFMNLFLGGGVG</sequence>
<keyword evidence="7 10" id="KW-0472">Membrane</keyword>
<reference evidence="12 13" key="1">
    <citation type="submission" date="2020-11" db="EMBL/GenBank/DDBJ databases">
        <title>Arthrobacter antarcticus sp. nov., isolated from Antarctic Soil.</title>
        <authorList>
            <person name="Li J."/>
        </authorList>
    </citation>
    <scope>NUCLEOTIDE SEQUENCE [LARGE SCALE GENOMIC DNA]</scope>
    <source>
        <strain evidence="12 13">Z1-20</strain>
    </source>
</reference>
<keyword evidence="4" id="KW-0874">Quinone</keyword>